<dbReference type="PANTHER" id="PTHR35936:SF34">
    <property type="entry name" value="ABC TRANSPORTER EXTRACELLULAR-BINDING PROTEIN YCKB-RELATED"/>
    <property type="match status" value="1"/>
</dbReference>
<accession>A0A3E2XJ12</accession>
<comment type="similarity">
    <text evidence="2 4">Belongs to the bacterial solute-binding protein 3 family.</text>
</comment>
<feature type="signal peptide" evidence="6">
    <location>
        <begin position="1"/>
        <end position="20"/>
    </location>
</feature>
<feature type="chain" id="PRO_5039692396" evidence="6">
    <location>
        <begin position="21"/>
        <end position="298"/>
    </location>
</feature>
<evidence type="ECO:0000256" key="2">
    <source>
        <dbReference type="ARBA" id="ARBA00010333"/>
    </source>
</evidence>
<protein>
    <submittedName>
        <fullName evidence="8">ABC transporter substrate-binding protein</fullName>
    </submittedName>
</protein>
<evidence type="ECO:0000313" key="8">
    <source>
        <dbReference type="EMBL" id="RGC44300.1"/>
    </source>
</evidence>
<comment type="caution">
    <text evidence="8">The sequence shown here is derived from an EMBL/GenBank/DDBJ whole genome shotgun (WGS) entry which is preliminary data.</text>
</comment>
<organism evidence="8 9">
    <name type="scientific">Coprococcus catus</name>
    <dbReference type="NCBI Taxonomy" id="116085"/>
    <lineage>
        <taxon>Bacteria</taxon>
        <taxon>Bacillati</taxon>
        <taxon>Bacillota</taxon>
        <taxon>Clostridia</taxon>
        <taxon>Lachnospirales</taxon>
        <taxon>Lachnospiraceae</taxon>
        <taxon>Coprococcus</taxon>
    </lineage>
</organism>
<feature type="domain" description="Solute-binding protein family 3/N-terminal" evidence="7">
    <location>
        <begin position="63"/>
        <end position="288"/>
    </location>
</feature>
<feature type="region of interest" description="Disordered" evidence="5">
    <location>
        <begin position="30"/>
        <end position="56"/>
    </location>
</feature>
<evidence type="ECO:0000256" key="4">
    <source>
        <dbReference type="RuleBase" id="RU003744"/>
    </source>
</evidence>
<dbReference type="Gene3D" id="3.40.190.10">
    <property type="entry name" value="Periplasmic binding protein-like II"/>
    <property type="match status" value="2"/>
</dbReference>
<evidence type="ECO:0000256" key="6">
    <source>
        <dbReference type="SAM" id="SignalP"/>
    </source>
</evidence>
<evidence type="ECO:0000256" key="3">
    <source>
        <dbReference type="ARBA" id="ARBA00022729"/>
    </source>
</evidence>
<comment type="subcellular location">
    <subcellularLocation>
        <location evidence="1">Cell envelope</location>
    </subcellularLocation>
</comment>
<evidence type="ECO:0000256" key="1">
    <source>
        <dbReference type="ARBA" id="ARBA00004196"/>
    </source>
</evidence>
<dbReference type="Pfam" id="PF00497">
    <property type="entry name" value="SBP_bac_3"/>
    <property type="match status" value="1"/>
</dbReference>
<dbReference type="InterPro" id="IPR018313">
    <property type="entry name" value="SBP_3_CS"/>
</dbReference>
<dbReference type="PROSITE" id="PS01039">
    <property type="entry name" value="SBP_BACTERIAL_3"/>
    <property type="match status" value="1"/>
</dbReference>
<evidence type="ECO:0000256" key="5">
    <source>
        <dbReference type="SAM" id="MobiDB-lite"/>
    </source>
</evidence>
<dbReference type="PROSITE" id="PS51257">
    <property type="entry name" value="PROKAR_LIPOPROTEIN"/>
    <property type="match status" value="1"/>
</dbReference>
<name>A0A3E2XJ12_9FIRM</name>
<dbReference type="OrthoDB" id="9775197at2"/>
<dbReference type="RefSeq" id="WP_117541327.1">
    <property type="nucleotide sequence ID" value="NZ_QVFD01000016.1"/>
</dbReference>
<reference evidence="8 9" key="1">
    <citation type="submission" date="2018-08" db="EMBL/GenBank/DDBJ databases">
        <title>A genome reference for cultivated species of the human gut microbiota.</title>
        <authorList>
            <person name="Zou Y."/>
            <person name="Xue W."/>
            <person name="Luo G."/>
        </authorList>
    </citation>
    <scope>NUCLEOTIDE SEQUENCE [LARGE SCALE GENOMIC DNA]</scope>
    <source>
        <strain evidence="8 9">AM28-39</strain>
    </source>
</reference>
<evidence type="ECO:0000313" key="9">
    <source>
        <dbReference type="Proteomes" id="UP000261231"/>
    </source>
</evidence>
<dbReference type="Proteomes" id="UP000261231">
    <property type="component" value="Unassembled WGS sequence"/>
</dbReference>
<dbReference type="EMBL" id="QVFD01000016">
    <property type="protein sequence ID" value="RGC44300.1"/>
    <property type="molecule type" value="Genomic_DNA"/>
</dbReference>
<sequence length="298" mass="31643">MKKGLALCMAAVLAMGCLLTGCGSSDTGAKSTTESAAASTEAVGTETAGTEAAGTETAGNGKKFTVGFDASFPPYGYQENGEYVGFDLDLAQEVCDRNGWELVKTPIDWDAKNIELNGGSIDCIWNGFTMNGREDDYTWTPAYINNTQVFAVNKNSGIKKAADLAGKNVLVQADSSALAALQDEENTDIKALADSFGSLTQVPDYESALMELEAGSADAVAMDEGVALTKQAQNDNIVILDDVISQEQYGIAFKKGNDELRDQVWSTLLEMEKDGTVDKIAAKYPSINTANICISDNE</sequence>
<keyword evidence="9" id="KW-1185">Reference proteome</keyword>
<dbReference type="AlphaFoldDB" id="A0A3E2XJ12"/>
<evidence type="ECO:0000259" key="7">
    <source>
        <dbReference type="SMART" id="SM00062"/>
    </source>
</evidence>
<gene>
    <name evidence="8" type="ORF">DW747_13820</name>
</gene>
<dbReference type="PANTHER" id="PTHR35936">
    <property type="entry name" value="MEMBRANE-BOUND LYTIC MUREIN TRANSGLYCOSYLASE F"/>
    <property type="match status" value="1"/>
</dbReference>
<dbReference type="InterPro" id="IPR001638">
    <property type="entry name" value="Solute-binding_3/MltF_N"/>
</dbReference>
<dbReference type="SUPFAM" id="SSF53850">
    <property type="entry name" value="Periplasmic binding protein-like II"/>
    <property type="match status" value="1"/>
</dbReference>
<dbReference type="SMART" id="SM00062">
    <property type="entry name" value="PBPb"/>
    <property type="match status" value="1"/>
</dbReference>
<dbReference type="CDD" id="cd00996">
    <property type="entry name" value="PBP2_AatB_like"/>
    <property type="match status" value="1"/>
</dbReference>
<dbReference type="GO" id="GO:0030313">
    <property type="term" value="C:cell envelope"/>
    <property type="evidence" value="ECO:0007669"/>
    <property type="project" value="UniProtKB-SubCell"/>
</dbReference>
<keyword evidence="3 6" id="KW-0732">Signal</keyword>
<proteinExistence type="inferred from homology"/>